<dbReference type="InterPro" id="IPR001005">
    <property type="entry name" value="SANT/Myb"/>
</dbReference>
<feature type="compositionally biased region" description="Polar residues" evidence="1">
    <location>
        <begin position="9"/>
        <end position="19"/>
    </location>
</feature>
<accession>A0ABD2QLG9</accession>
<dbReference type="CDD" id="cd00167">
    <property type="entry name" value="SANT"/>
    <property type="match status" value="1"/>
</dbReference>
<dbReference type="SUPFAM" id="SSF46689">
    <property type="entry name" value="Homeodomain-like"/>
    <property type="match status" value="1"/>
</dbReference>
<feature type="compositionally biased region" description="Acidic residues" evidence="1">
    <location>
        <begin position="139"/>
        <end position="148"/>
    </location>
</feature>
<keyword evidence="4" id="KW-1185">Reference proteome</keyword>
<dbReference type="InterPro" id="IPR009057">
    <property type="entry name" value="Homeodomain-like_sf"/>
</dbReference>
<evidence type="ECO:0000256" key="1">
    <source>
        <dbReference type="SAM" id="MobiDB-lite"/>
    </source>
</evidence>
<dbReference type="Gene3D" id="1.20.58.1880">
    <property type="match status" value="1"/>
</dbReference>
<evidence type="ECO:0000259" key="2">
    <source>
        <dbReference type="PROSITE" id="PS51293"/>
    </source>
</evidence>
<name>A0ABD2QLG9_9PLAT</name>
<dbReference type="Pfam" id="PF00249">
    <property type="entry name" value="Myb_DNA-binding"/>
    <property type="match status" value="1"/>
</dbReference>
<feature type="region of interest" description="Disordered" evidence="1">
    <location>
        <begin position="65"/>
        <end position="148"/>
    </location>
</feature>
<proteinExistence type="predicted"/>
<comment type="caution">
    <text evidence="3">The sequence shown here is derived from an EMBL/GenBank/DDBJ whole genome shotgun (WGS) entry which is preliminary data.</text>
</comment>
<evidence type="ECO:0000313" key="4">
    <source>
        <dbReference type="Proteomes" id="UP001626550"/>
    </source>
</evidence>
<dbReference type="EMBL" id="JBJKFK010000056">
    <property type="protein sequence ID" value="KAL3320378.1"/>
    <property type="molecule type" value="Genomic_DNA"/>
</dbReference>
<dbReference type="SMART" id="SM00717">
    <property type="entry name" value="SANT"/>
    <property type="match status" value="1"/>
</dbReference>
<feature type="compositionally biased region" description="Basic and acidic residues" evidence="1">
    <location>
        <begin position="95"/>
        <end position="107"/>
    </location>
</feature>
<feature type="domain" description="SANT" evidence="2">
    <location>
        <begin position="19"/>
        <end position="73"/>
    </location>
</feature>
<feature type="compositionally biased region" description="Polar residues" evidence="1">
    <location>
        <begin position="67"/>
        <end position="80"/>
    </location>
</feature>
<feature type="compositionally biased region" description="Acidic residues" evidence="1">
    <location>
        <begin position="119"/>
        <end position="129"/>
    </location>
</feature>
<dbReference type="InterPro" id="IPR017884">
    <property type="entry name" value="SANT_dom"/>
</dbReference>
<dbReference type="AlphaFoldDB" id="A0ABD2QLG9"/>
<protein>
    <recommendedName>
        <fullName evidence="2">SANT domain-containing protein</fullName>
    </recommendedName>
</protein>
<sequence length="148" mass="16916">MTMELRSSVAEQENQTFQKTKGKWTHKEVQDLKNAVERFGNDLAQIAEAIETKSEQQIKEKIYEQEMNQLNDPSSKAIQSGQGGRRKQAFISDQQKPEETSVQRENYEAVPAFEHPAEGDIDEDDDVMDDYVPSHGGEDSEEDYFLEA</sequence>
<dbReference type="PROSITE" id="PS51293">
    <property type="entry name" value="SANT"/>
    <property type="match status" value="1"/>
</dbReference>
<gene>
    <name evidence="3" type="ORF">Ciccas_000938</name>
</gene>
<feature type="region of interest" description="Disordered" evidence="1">
    <location>
        <begin position="1"/>
        <end position="24"/>
    </location>
</feature>
<evidence type="ECO:0000313" key="3">
    <source>
        <dbReference type="EMBL" id="KAL3320378.1"/>
    </source>
</evidence>
<reference evidence="3 4" key="1">
    <citation type="submission" date="2024-11" db="EMBL/GenBank/DDBJ databases">
        <title>Adaptive evolution of stress response genes in parasites aligns with host niche diversity.</title>
        <authorList>
            <person name="Hahn C."/>
            <person name="Resl P."/>
        </authorList>
    </citation>
    <scope>NUCLEOTIDE SEQUENCE [LARGE SCALE GENOMIC DNA]</scope>
    <source>
        <strain evidence="3">EGGRZ-B1_66</strain>
        <tissue evidence="3">Body</tissue>
    </source>
</reference>
<dbReference type="Proteomes" id="UP001626550">
    <property type="component" value="Unassembled WGS sequence"/>
</dbReference>
<organism evidence="3 4">
    <name type="scientific">Cichlidogyrus casuarinus</name>
    <dbReference type="NCBI Taxonomy" id="1844966"/>
    <lineage>
        <taxon>Eukaryota</taxon>
        <taxon>Metazoa</taxon>
        <taxon>Spiralia</taxon>
        <taxon>Lophotrochozoa</taxon>
        <taxon>Platyhelminthes</taxon>
        <taxon>Monogenea</taxon>
        <taxon>Monopisthocotylea</taxon>
        <taxon>Dactylogyridea</taxon>
        <taxon>Ancyrocephalidae</taxon>
        <taxon>Cichlidogyrus</taxon>
    </lineage>
</organism>